<protein>
    <recommendedName>
        <fullName evidence="9">Helicase ATP-binding domain-containing protein</fullName>
    </recommendedName>
</protein>
<evidence type="ECO:0000256" key="1">
    <source>
        <dbReference type="ARBA" id="ARBA00022741"/>
    </source>
</evidence>
<dbReference type="Pfam" id="PF00176">
    <property type="entry name" value="SNF2-rel_dom"/>
    <property type="match status" value="2"/>
</dbReference>
<dbReference type="Gene3D" id="3.40.50.10810">
    <property type="entry name" value="Tandem AAA-ATPase domain"/>
    <property type="match status" value="1"/>
</dbReference>
<sequence length="896" mass="99942">MNNIEFFESIASTAVKRQVSADGDTDSSGSKRPRIEDRDGTQNWTNCSIIQGNHTCVERRLDRDANLDDGPETTQCDTCFGEIVGTAASTFKGKGGKSSAGVNIEPFGDVLKLSFRDSGKYAGIVSMAVLVTLLEQHTVKLVGTLFAPNDPKDTNSRSGAVIRMILYGRGDEKEAVGACLSEAGVYLQHPRIIEYDDLMPYVNPQFLIRPGAEMPKLEDLVLSDDEEHPQSSESLTPDEKSEIMRIFDSANTVNGPYQGRSSFRLASTLKEHQIVALSMMVEREAGNLQDLKFPSLWERVKGTEVPRYRHKITGVVQAAPGPLHGGILADEMGLGKTLSLLALVCLSLDRFDEEQLPSGSPRATLIITPKSSKLTCSTIPYNEQILTGEAIPGWEEQIKRHIRPGQVRYFVYHGSKRRETQQALSQNYDIVITTYDTLLPDWRAGSGLQSETWYRLVLDEAHKIRNRSSQIFKAVTSMKTHLRWCLTGTPIHNSLDDYGALLSFIGVPALRDKPAFDSWIANPVRQKQVGSLQRLQYLVAATAFRRTKAMVETTVELPKKVEKIESVQLSGADRELYEFFKAKASKTVYQLTGSRHVVPAMSGKRKENTLSFINLLRLICNHGEHLLPASAINAWRIRQREQTRDNLSFGREPERPSLRASVSVDGGTPGRGVFSNDEQNSNASTPHTSSDEFPISPNVASTPLTPSELCLCPSAKVNALLKNLEREQRTNRGTPLRPFKSVIFSQWTRMLDLVAQYLRQNDYKYARIDGHSNLADRRSAIQQLNEDNNCTVMLASIGSAGEGVDLTAANYVHLLEPHWNPMAEAQAVDRVHRIGQSREVVITRYLVANSIEDYVRWIQEDKMRLINESLGCASSSQSELDRRRLNKLQFVLGNPP</sequence>
<dbReference type="PROSITE" id="PS51194">
    <property type="entry name" value="HELICASE_CTER"/>
    <property type="match status" value="1"/>
</dbReference>
<evidence type="ECO:0000313" key="8">
    <source>
        <dbReference type="Proteomes" id="UP000215289"/>
    </source>
</evidence>
<dbReference type="PROSITE" id="PS51192">
    <property type="entry name" value="HELICASE_ATP_BIND_1"/>
    <property type="match status" value="1"/>
</dbReference>
<dbReference type="PANTHER" id="PTHR45626:SF52">
    <property type="entry name" value="SINGLE-STRANDED DNA-DEPENDENT ATPASE (EUROFUNG)"/>
    <property type="match status" value="1"/>
</dbReference>
<accession>A0A421DGW6</accession>
<dbReference type="Proteomes" id="UP000215289">
    <property type="component" value="Unassembled WGS sequence"/>
</dbReference>
<dbReference type="Pfam" id="PF00271">
    <property type="entry name" value="Helicase_C"/>
    <property type="match status" value="1"/>
</dbReference>
<dbReference type="InterPro" id="IPR038718">
    <property type="entry name" value="SNF2-like_sf"/>
</dbReference>
<dbReference type="GO" id="GO:0006281">
    <property type="term" value="P:DNA repair"/>
    <property type="evidence" value="ECO:0007669"/>
    <property type="project" value="TreeGrafter"/>
</dbReference>
<evidence type="ECO:0000256" key="3">
    <source>
        <dbReference type="ARBA" id="ARBA00022840"/>
    </source>
</evidence>
<evidence type="ECO:0008006" key="9">
    <source>
        <dbReference type="Google" id="ProtNLM"/>
    </source>
</evidence>
<dbReference type="GO" id="GO:0005524">
    <property type="term" value="F:ATP binding"/>
    <property type="evidence" value="ECO:0007669"/>
    <property type="project" value="UniProtKB-KW"/>
</dbReference>
<feature type="region of interest" description="Disordered" evidence="4">
    <location>
        <begin position="17"/>
        <end position="42"/>
    </location>
</feature>
<proteinExistence type="predicted"/>
<dbReference type="SUPFAM" id="SSF52540">
    <property type="entry name" value="P-loop containing nucleoside triphosphate hydrolases"/>
    <property type="match status" value="2"/>
</dbReference>
<keyword evidence="8" id="KW-1185">Reference proteome</keyword>
<evidence type="ECO:0000256" key="2">
    <source>
        <dbReference type="ARBA" id="ARBA00022801"/>
    </source>
</evidence>
<dbReference type="CDD" id="cd18793">
    <property type="entry name" value="SF2_C_SNF"/>
    <property type="match status" value="1"/>
</dbReference>
<dbReference type="PANTHER" id="PTHR45626">
    <property type="entry name" value="TRANSCRIPTION TERMINATION FACTOR 2-RELATED"/>
    <property type="match status" value="1"/>
</dbReference>
<name>A0A421DGW6_9EURO</name>
<dbReference type="EMBL" id="NIDN02000006">
    <property type="protein sequence ID" value="RLM01368.1"/>
    <property type="molecule type" value="Genomic_DNA"/>
</dbReference>
<reference evidence="7 8" key="1">
    <citation type="submission" date="2018-08" db="EMBL/GenBank/DDBJ databases">
        <title>Draft genome sequences of two Aspergillus turcosus clinical strains isolated from bronchoalveolar lavage fluid: one azole-susceptible and the other azole-resistant.</title>
        <authorList>
            <person name="Parent-Michaud M."/>
            <person name="Dufresne P.J."/>
            <person name="Fournier E."/>
            <person name="Martineau C."/>
            <person name="Moreira S."/>
            <person name="Perkins V."/>
            <person name="De Repentigny L."/>
            <person name="Dufresne S.F."/>
        </authorList>
    </citation>
    <scope>NUCLEOTIDE SEQUENCE [LARGE SCALE GENOMIC DNA]</scope>
    <source>
        <strain evidence="7">HMR AF 1038</strain>
    </source>
</reference>
<keyword evidence="3" id="KW-0067">ATP-binding</keyword>
<dbReference type="InterPro" id="IPR050628">
    <property type="entry name" value="SNF2_RAD54_helicase_TF"/>
</dbReference>
<evidence type="ECO:0000256" key="4">
    <source>
        <dbReference type="SAM" id="MobiDB-lite"/>
    </source>
</evidence>
<dbReference type="SMART" id="SM00487">
    <property type="entry name" value="DEXDc"/>
    <property type="match status" value="1"/>
</dbReference>
<gene>
    <name evidence="7" type="ORF">CFD26_109040</name>
</gene>
<dbReference type="GO" id="GO:0008094">
    <property type="term" value="F:ATP-dependent activity, acting on DNA"/>
    <property type="evidence" value="ECO:0007669"/>
    <property type="project" value="TreeGrafter"/>
</dbReference>
<organism evidence="7 8">
    <name type="scientific">Aspergillus turcosus</name>
    <dbReference type="NCBI Taxonomy" id="1245748"/>
    <lineage>
        <taxon>Eukaryota</taxon>
        <taxon>Fungi</taxon>
        <taxon>Dikarya</taxon>
        <taxon>Ascomycota</taxon>
        <taxon>Pezizomycotina</taxon>
        <taxon>Eurotiomycetes</taxon>
        <taxon>Eurotiomycetidae</taxon>
        <taxon>Eurotiales</taxon>
        <taxon>Aspergillaceae</taxon>
        <taxon>Aspergillus</taxon>
        <taxon>Aspergillus subgen. Fumigati</taxon>
    </lineage>
</organism>
<evidence type="ECO:0000259" key="5">
    <source>
        <dbReference type="PROSITE" id="PS51192"/>
    </source>
</evidence>
<dbReference type="Gene3D" id="3.40.50.300">
    <property type="entry name" value="P-loop containing nucleotide triphosphate hydrolases"/>
    <property type="match status" value="1"/>
</dbReference>
<dbReference type="GO" id="GO:0016787">
    <property type="term" value="F:hydrolase activity"/>
    <property type="evidence" value="ECO:0007669"/>
    <property type="project" value="UniProtKB-KW"/>
</dbReference>
<evidence type="ECO:0000259" key="6">
    <source>
        <dbReference type="PROSITE" id="PS51194"/>
    </source>
</evidence>
<dbReference type="OrthoDB" id="448448at2759"/>
<keyword evidence="2" id="KW-0378">Hydrolase</keyword>
<dbReference type="STRING" id="1245748.A0A421DGW6"/>
<dbReference type="CDD" id="cd18008">
    <property type="entry name" value="DEXDc_SHPRH-like"/>
    <property type="match status" value="1"/>
</dbReference>
<dbReference type="InterPro" id="IPR001650">
    <property type="entry name" value="Helicase_C-like"/>
</dbReference>
<dbReference type="InterPro" id="IPR027417">
    <property type="entry name" value="P-loop_NTPase"/>
</dbReference>
<dbReference type="SMART" id="SM00490">
    <property type="entry name" value="HELICc"/>
    <property type="match status" value="1"/>
</dbReference>
<evidence type="ECO:0000313" key="7">
    <source>
        <dbReference type="EMBL" id="RLM01368.1"/>
    </source>
</evidence>
<dbReference type="AlphaFoldDB" id="A0A421DGW6"/>
<dbReference type="GO" id="GO:0005634">
    <property type="term" value="C:nucleus"/>
    <property type="evidence" value="ECO:0007669"/>
    <property type="project" value="TreeGrafter"/>
</dbReference>
<feature type="domain" description="Helicase ATP-binding" evidence="5">
    <location>
        <begin position="317"/>
        <end position="508"/>
    </location>
</feature>
<keyword evidence="1" id="KW-0547">Nucleotide-binding</keyword>
<feature type="region of interest" description="Disordered" evidence="4">
    <location>
        <begin position="645"/>
        <end position="698"/>
    </location>
</feature>
<comment type="caution">
    <text evidence="7">The sequence shown here is derived from an EMBL/GenBank/DDBJ whole genome shotgun (WGS) entry which is preliminary data.</text>
</comment>
<dbReference type="InterPro" id="IPR014001">
    <property type="entry name" value="Helicase_ATP-bd"/>
</dbReference>
<feature type="domain" description="Helicase C-terminal" evidence="6">
    <location>
        <begin position="716"/>
        <end position="881"/>
    </location>
</feature>
<dbReference type="InterPro" id="IPR049730">
    <property type="entry name" value="SNF2/RAD54-like_C"/>
</dbReference>
<feature type="compositionally biased region" description="Polar residues" evidence="4">
    <location>
        <begin position="676"/>
        <end position="688"/>
    </location>
</feature>
<dbReference type="InterPro" id="IPR000330">
    <property type="entry name" value="SNF2_N"/>
</dbReference>